<protein>
    <recommendedName>
        <fullName evidence="3">Patatin</fullName>
        <ecNumber evidence="3">3.1.1.-</ecNumber>
    </recommendedName>
</protein>
<sequence length="467" mass="51421">MNWIRNARIPRARSALCWRKGAWSSNSLNSYPRSVGKEYIGGTSCRSDMEIAVAPGVNICQIFSGGSLGASHEPARSRANVSIRPVASSTKYSSCARGPVRMSWRSPRSQVVTMKVLFSNLSTTESENFPSSLLDKVKMRLGFKEKVETPVTKEEVDEKVREDNEMNQEIGGKLEREVARTRSATLEREKEDDEIASLERDEVHPEVVWGQQEKDKKAEEEKKPVLTSPGFSFSAAGLLFPYHLGVCQCLMENGHLTDTTPLAGSSAGALVCAVVAGGVSMSDAMLATKELSKDCRENGTAFRLGSVLRVFLENFLPEDAHLRVSGRIRVAVTQVFRSPKGLLVDKFDSKEDLINALHTSCFIPGYLAPRPVTLFRNTICVDGGLTLFMPPTAAEKTVKVCPFSAAAYGIKGIEISPDWNPKETRATNRQLLSWALEPADDDVLDQLYEVGYEDASVYVNRLSSLTK</sequence>
<comment type="similarity">
    <text evidence="3">Belongs to the patatin family.</text>
</comment>
<dbReference type="GO" id="GO:0004806">
    <property type="term" value="F:triacylglycerol lipase activity"/>
    <property type="evidence" value="ECO:0000318"/>
    <property type="project" value="GO_Central"/>
</dbReference>
<dbReference type="GO" id="GO:0005737">
    <property type="term" value="C:cytoplasm"/>
    <property type="evidence" value="ECO:0000318"/>
    <property type="project" value="GO_Central"/>
</dbReference>
<dbReference type="Gramene" id="Mp4g20660.1">
    <property type="protein sequence ID" value="Mp4g20660.1.cds"/>
    <property type="gene ID" value="Mp4g20660"/>
</dbReference>
<keyword evidence="2 3" id="KW-0442">Lipid degradation</keyword>
<organism evidence="5 6">
    <name type="scientific">Marchantia polymorpha</name>
    <name type="common">Common liverwort</name>
    <name type="synonym">Marchantia aquatica</name>
    <dbReference type="NCBI Taxonomy" id="3197"/>
    <lineage>
        <taxon>Eukaryota</taxon>
        <taxon>Viridiplantae</taxon>
        <taxon>Streptophyta</taxon>
        <taxon>Embryophyta</taxon>
        <taxon>Marchantiophyta</taxon>
        <taxon>Marchantiopsida</taxon>
        <taxon>Marchantiidae</taxon>
        <taxon>Marchantiales</taxon>
        <taxon>Marchantiaceae</taxon>
        <taxon>Marchantia</taxon>
    </lineage>
</organism>
<dbReference type="GO" id="GO:0055088">
    <property type="term" value="P:lipid homeostasis"/>
    <property type="evidence" value="ECO:0000318"/>
    <property type="project" value="GO_Central"/>
</dbReference>
<dbReference type="GO" id="GO:0006970">
    <property type="term" value="P:response to osmotic stress"/>
    <property type="evidence" value="ECO:0007669"/>
    <property type="project" value="EnsemblPlants"/>
</dbReference>
<keyword evidence="2 3" id="KW-0378">Hydrolase</keyword>
<proteinExistence type="inferred from homology"/>
<dbReference type="PROSITE" id="PS51635">
    <property type="entry name" value="PNPLA"/>
    <property type="match status" value="1"/>
</dbReference>
<dbReference type="PANTHER" id="PTHR12406">
    <property type="entry name" value="CALCIUM-INDEPENDENT PHOSPHOLIPASE A2 IPLA2 -RELATED"/>
    <property type="match status" value="1"/>
</dbReference>
<dbReference type="Proteomes" id="UP000244005">
    <property type="component" value="Unassembled WGS sequence"/>
</dbReference>
<dbReference type="InterPro" id="IPR016035">
    <property type="entry name" value="Acyl_Trfase/lysoPLipase"/>
</dbReference>
<evidence type="ECO:0000313" key="5">
    <source>
        <dbReference type="EMBL" id="PTQ32209.1"/>
    </source>
</evidence>
<evidence type="ECO:0000313" key="6">
    <source>
        <dbReference type="Proteomes" id="UP000244005"/>
    </source>
</evidence>
<evidence type="ECO:0000259" key="4">
    <source>
        <dbReference type="PROSITE" id="PS51635"/>
    </source>
</evidence>
<feature type="short sequence motif" description="DGA/G" evidence="2">
    <location>
        <begin position="382"/>
        <end position="384"/>
    </location>
</feature>
<accession>A0A2R6WEC8</accession>
<dbReference type="Pfam" id="PF01734">
    <property type="entry name" value="Patatin"/>
    <property type="match status" value="1"/>
</dbReference>
<comment type="function">
    <text evidence="3">Lipolytic acyl hydrolase (LAH).</text>
</comment>
<dbReference type="EMBL" id="KZ772773">
    <property type="protein sequence ID" value="PTQ32209.1"/>
    <property type="molecule type" value="Genomic_DNA"/>
</dbReference>
<dbReference type="InterPro" id="IPR002641">
    <property type="entry name" value="PNPLA_dom"/>
</dbReference>
<dbReference type="Gene3D" id="3.40.1090.10">
    <property type="entry name" value="Cytosolic phospholipase A2 catalytic domain"/>
    <property type="match status" value="1"/>
</dbReference>
<dbReference type="GO" id="GO:0009507">
    <property type="term" value="C:chloroplast"/>
    <property type="evidence" value="ECO:0007669"/>
    <property type="project" value="EnsemblPlants"/>
</dbReference>
<dbReference type="AlphaFoldDB" id="A0A2R6WEC8"/>
<gene>
    <name evidence="5" type="ORF">MARPO_0101s0012</name>
</gene>
<feature type="domain" description="PNPLA" evidence="4">
    <location>
        <begin position="231"/>
        <end position="396"/>
    </location>
</feature>
<dbReference type="CDD" id="cd07224">
    <property type="entry name" value="Pat_like"/>
    <property type="match status" value="1"/>
</dbReference>
<reference evidence="6" key="1">
    <citation type="journal article" date="2017" name="Cell">
        <title>Insights into land plant evolution garnered from the Marchantia polymorpha genome.</title>
        <authorList>
            <person name="Bowman J.L."/>
            <person name="Kohchi T."/>
            <person name="Yamato K.T."/>
            <person name="Jenkins J."/>
            <person name="Shu S."/>
            <person name="Ishizaki K."/>
            <person name="Yamaoka S."/>
            <person name="Nishihama R."/>
            <person name="Nakamura Y."/>
            <person name="Berger F."/>
            <person name="Adam C."/>
            <person name="Aki S.S."/>
            <person name="Althoff F."/>
            <person name="Araki T."/>
            <person name="Arteaga-Vazquez M.A."/>
            <person name="Balasubrmanian S."/>
            <person name="Barry K."/>
            <person name="Bauer D."/>
            <person name="Boehm C.R."/>
            <person name="Briginshaw L."/>
            <person name="Caballero-Perez J."/>
            <person name="Catarino B."/>
            <person name="Chen F."/>
            <person name="Chiyoda S."/>
            <person name="Chovatia M."/>
            <person name="Davies K.M."/>
            <person name="Delmans M."/>
            <person name="Demura T."/>
            <person name="Dierschke T."/>
            <person name="Dolan L."/>
            <person name="Dorantes-Acosta A.E."/>
            <person name="Eklund D.M."/>
            <person name="Florent S.N."/>
            <person name="Flores-Sandoval E."/>
            <person name="Fujiyama A."/>
            <person name="Fukuzawa H."/>
            <person name="Galik B."/>
            <person name="Grimanelli D."/>
            <person name="Grimwood J."/>
            <person name="Grossniklaus U."/>
            <person name="Hamada T."/>
            <person name="Haseloff J."/>
            <person name="Hetherington A.J."/>
            <person name="Higo A."/>
            <person name="Hirakawa Y."/>
            <person name="Hundley H.N."/>
            <person name="Ikeda Y."/>
            <person name="Inoue K."/>
            <person name="Inoue S.I."/>
            <person name="Ishida S."/>
            <person name="Jia Q."/>
            <person name="Kakita M."/>
            <person name="Kanazawa T."/>
            <person name="Kawai Y."/>
            <person name="Kawashima T."/>
            <person name="Kennedy M."/>
            <person name="Kinose K."/>
            <person name="Kinoshita T."/>
            <person name="Kohara Y."/>
            <person name="Koide E."/>
            <person name="Komatsu K."/>
            <person name="Kopischke S."/>
            <person name="Kubo M."/>
            <person name="Kyozuka J."/>
            <person name="Lagercrantz U."/>
            <person name="Lin S.S."/>
            <person name="Lindquist E."/>
            <person name="Lipzen A.M."/>
            <person name="Lu C.W."/>
            <person name="De Luna E."/>
            <person name="Martienssen R.A."/>
            <person name="Minamino N."/>
            <person name="Mizutani M."/>
            <person name="Mizutani M."/>
            <person name="Mochizuki N."/>
            <person name="Monte I."/>
            <person name="Mosher R."/>
            <person name="Nagasaki H."/>
            <person name="Nakagami H."/>
            <person name="Naramoto S."/>
            <person name="Nishitani K."/>
            <person name="Ohtani M."/>
            <person name="Okamoto T."/>
            <person name="Okumura M."/>
            <person name="Phillips J."/>
            <person name="Pollak B."/>
            <person name="Reinders A."/>
            <person name="Rovekamp M."/>
            <person name="Sano R."/>
            <person name="Sawa S."/>
            <person name="Schmid M.W."/>
            <person name="Shirakawa M."/>
            <person name="Solano R."/>
            <person name="Spunde A."/>
            <person name="Suetsugu N."/>
            <person name="Sugano S."/>
            <person name="Sugiyama A."/>
            <person name="Sun R."/>
            <person name="Suzuki Y."/>
            <person name="Takenaka M."/>
            <person name="Takezawa D."/>
            <person name="Tomogane H."/>
            <person name="Tsuzuki M."/>
            <person name="Ueda T."/>
            <person name="Umeda M."/>
            <person name="Ward J.M."/>
            <person name="Watanabe Y."/>
            <person name="Yazaki K."/>
            <person name="Yokoyama R."/>
            <person name="Yoshitake Y."/>
            <person name="Yotsui I."/>
            <person name="Zachgo S."/>
            <person name="Schmutz J."/>
        </authorList>
    </citation>
    <scope>NUCLEOTIDE SEQUENCE [LARGE SCALE GENOMIC DNA]</scope>
    <source>
        <strain evidence="6">Tak-1</strain>
    </source>
</reference>
<dbReference type="EC" id="3.1.1.-" evidence="3"/>
<dbReference type="GO" id="GO:0034605">
    <property type="term" value="P:cellular response to heat"/>
    <property type="evidence" value="ECO:0007669"/>
    <property type="project" value="EnsemblPlants"/>
</dbReference>
<dbReference type="GO" id="GO:0016020">
    <property type="term" value="C:membrane"/>
    <property type="evidence" value="ECO:0000318"/>
    <property type="project" value="GO_Central"/>
</dbReference>
<evidence type="ECO:0000256" key="3">
    <source>
        <dbReference type="RuleBase" id="RU361262"/>
    </source>
</evidence>
<dbReference type="GO" id="GO:0019433">
    <property type="term" value="P:triglyceride catabolic process"/>
    <property type="evidence" value="ECO:0000318"/>
    <property type="project" value="GO_Central"/>
</dbReference>
<dbReference type="PANTHER" id="PTHR12406:SF7">
    <property type="entry name" value="PATATIN-LIKE PHOSPHOLIPASE DOMAIN-CONTAINING PROTEIN 4"/>
    <property type="match status" value="1"/>
</dbReference>
<evidence type="ECO:0000256" key="2">
    <source>
        <dbReference type="PROSITE-ProRule" id="PRU01161"/>
    </source>
</evidence>
<feature type="active site" description="Proton acceptor" evidence="2">
    <location>
        <position position="382"/>
    </location>
</feature>
<keyword evidence="6" id="KW-1185">Reference proteome</keyword>
<dbReference type="OrthoDB" id="197155at2759"/>
<dbReference type="SUPFAM" id="SSF52151">
    <property type="entry name" value="FabD/lysophospholipase-like"/>
    <property type="match status" value="1"/>
</dbReference>
<feature type="short sequence motif" description="GXSXG" evidence="2">
    <location>
        <begin position="264"/>
        <end position="268"/>
    </location>
</feature>
<feature type="active site" description="Nucleophile" evidence="2">
    <location>
        <position position="266"/>
    </location>
</feature>
<comment type="domain">
    <text evidence="3">The nitrogen atoms of the two glycine residues in the GGXR motif define the oxyanion hole, and stabilize the oxyanion that forms during the nucleophilic attack by the catalytic serine during substrate cleavage.</text>
</comment>
<comment type="caution">
    <text evidence="2">Lacks conserved residue(s) required for the propagation of feature annotation.</text>
</comment>
<dbReference type="GO" id="GO:0005811">
    <property type="term" value="C:lipid droplet"/>
    <property type="evidence" value="ECO:0000318"/>
    <property type="project" value="GO_Central"/>
</dbReference>
<name>A0A2R6WEC8_MARPO</name>
<evidence type="ECO:0000256" key="1">
    <source>
        <dbReference type="ARBA" id="ARBA00023098"/>
    </source>
</evidence>
<dbReference type="InterPro" id="IPR033562">
    <property type="entry name" value="PLPL"/>
</dbReference>
<keyword evidence="1 2" id="KW-0443">Lipid metabolism</keyword>